<keyword evidence="1" id="KW-1133">Transmembrane helix</keyword>
<accession>A0A5B9W640</accession>
<dbReference type="RefSeq" id="WP_148595547.1">
    <property type="nucleotide sequence ID" value="NZ_CP042997.1"/>
</dbReference>
<organism evidence="2 3">
    <name type="scientific">Aquisphaera giovannonii</name>
    <dbReference type="NCBI Taxonomy" id="406548"/>
    <lineage>
        <taxon>Bacteria</taxon>
        <taxon>Pseudomonadati</taxon>
        <taxon>Planctomycetota</taxon>
        <taxon>Planctomycetia</taxon>
        <taxon>Isosphaerales</taxon>
        <taxon>Isosphaeraceae</taxon>
        <taxon>Aquisphaera</taxon>
    </lineage>
</organism>
<name>A0A5B9W640_9BACT</name>
<dbReference type="EMBL" id="CP042997">
    <property type="protein sequence ID" value="QEH35797.1"/>
    <property type="molecule type" value="Genomic_DNA"/>
</dbReference>
<evidence type="ECO:0000313" key="2">
    <source>
        <dbReference type="EMBL" id="QEH35797.1"/>
    </source>
</evidence>
<keyword evidence="3" id="KW-1185">Reference proteome</keyword>
<evidence type="ECO:0000256" key="1">
    <source>
        <dbReference type="SAM" id="Phobius"/>
    </source>
</evidence>
<keyword evidence="1" id="KW-0812">Transmembrane</keyword>
<feature type="transmembrane region" description="Helical" evidence="1">
    <location>
        <begin position="69"/>
        <end position="92"/>
    </location>
</feature>
<dbReference type="Proteomes" id="UP000324233">
    <property type="component" value="Chromosome"/>
</dbReference>
<proteinExistence type="predicted"/>
<dbReference type="AlphaFoldDB" id="A0A5B9W640"/>
<protein>
    <submittedName>
        <fullName evidence="2">Uncharacterized protein</fullName>
    </submittedName>
</protein>
<dbReference type="KEGG" id="agv:OJF2_43540"/>
<keyword evidence="1" id="KW-0472">Membrane</keyword>
<reference evidence="2 3" key="1">
    <citation type="submission" date="2019-08" db="EMBL/GenBank/DDBJ databases">
        <title>Deep-cultivation of Planctomycetes and their phenomic and genomic characterization uncovers novel biology.</title>
        <authorList>
            <person name="Wiegand S."/>
            <person name="Jogler M."/>
            <person name="Boedeker C."/>
            <person name="Pinto D."/>
            <person name="Vollmers J."/>
            <person name="Rivas-Marin E."/>
            <person name="Kohn T."/>
            <person name="Peeters S.H."/>
            <person name="Heuer A."/>
            <person name="Rast P."/>
            <person name="Oberbeckmann S."/>
            <person name="Bunk B."/>
            <person name="Jeske O."/>
            <person name="Meyerdierks A."/>
            <person name="Storesund J.E."/>
            <person name="Kallscheuer N."/>
            <person name="Luecker S."/>
            <person name="Lage O.M."/>
            <person name="Pohl T."/>
            <person name="Merkel B.J."/>
            <person name="Hornburger P."/>
            <person name="Mueller R.-W."/>
            <person name="Bruemmer F."/>
            <person name="Labrenz M."/>
            <person name="Spormann A.M."/>
            <person name="Op den Camp H."/>
            <person name="Overmann J."/>
            <person name="Amann R."/>
            <person name="Jetten M.S.M."/>
            <person name="Mascher T."/>
            <person name="Medema M.H."/>
            <person name="Devos D.P."/>
            <person name="Kaster A.-K."/>
            <person name="Ovreas L."/>
            <person name="Rohde M."/>
            <person name="Galperin M.Y."/>
            <person name="Jogler C."/>
        </authorList>
    </citation>
    <scope>NUCLEOTIDE SEQUENCE [LARGE SCALE GENOMIC DNA]</scope>
    <source>
        <strain evidence="2 3">OJF2</strain>
    </source>
</reference>
<sequence length="111" mass="12095">MHRGWWVVPRLFSVALGTGVRRRRLRSGGRATPRDVALVMGCAWASGWFCLGLTAWADWRRHVPWPDAVIALLSLSMIAFVPAALCLAAAWLSRLAHSGDGKKAGGPHPLD</sequence>
<gene>
    <name evidence="2" type="ORF">OJF2_43540</name>
</gene>
<feature type="transmembrane region" description="Helical" evidence="1">
    <location>
        <begin position="36"/>
        <end position="57"/>
    </location>
</feature>
<evidence type="ECO:0000313" key="3">
    <source>
        <dbReference type="Proteomes" id="UP000324233"/>
    </source>
</evidence>